<dbReference type="Proteomes" id="UP001295423">
    <property type="component" value="Unassembled WGS sequence"/>
</dbReference>
<organism evidence="1 2">
    <name type="scientific">Cylindrotheca closterium</name>
    <dbReference type="NCBI Taxonomy" id="2856"/>
    <lineage>
        <taxon>Eukaryota</taxon>
        <taxon>Sar</taxon>
        <taxon>Stramenopiles</taxon>
        <taxon>Ochrophyta</taxon>
        <taxon>Bacillariophyta</taxon>
        <taxon>Bacillariophyceae</taxon>
        <taxon>Bacillariophycidae</taxon>
        <taxon>Bacillariales</taxon>
        <taxon>Bacillariaceae</taxon>
        <taxon>Cylindrotheca</taxon>
    </lineage>
</organism>
<name>A0AAD2FN34_9STRA</name>
<accession>A0AAD2FN34</accession>
<gene>
    <name evidence="1" type="ORF">CYCCA115_LOCUS10826</name>
</gene>
<keyword evidence="2" id="KW-1185">Reference proteome</keyword>
<comment type="caution">
    <text evidence="1">The sequence shown here is derived from an EMBL/GenBank/DDBJ whole genome shotgun (WGS) entry which is preliminary data.</text>
</comment>
<evidence type="ECO:0000313" key="1">
    <source>
        <dbReference type="EMBL" id="CAJ1946764.1"/>
    </source>
</evidence>
<reference evidence="1" key="1">
    <citation type="submission" date="2023-08" db="EMBL/GenBank/DDBJ databases">
        <authorList>
            <person name="Audoor S."/>
            <person name="Bilcke G."/>
        </authorList>
    </citation>
    <scope>NUCLEOTIDE SEQUENCE</scope>
</reference>
<protein>
    <submittedName>
        <fullName evidence="1">Uncharacterized protein</fullName>
    </submittedName>
</protein>
<dbReference type="Gene3D" id="1.25.40.10">
    <property type="entry name" value="Tetratricopeptide repeat domain"/>
    <property type="match status" value="1"/>
</dbReference>
<evidence type="ECO:0000313" key="2">
    <source>
        <dbReference type="Proteomes" id="UP001295423"/>
    </source>
</evidence>
<proteinExistence type="predicted"/>
<dbReference type="AlphaFoldDB" id="A0AAD2FN34"/>
<sequence>MEALHHHQSAIDCNNMGLAHWNSGEGLGAIEFLFTAYRHCLKSFSFLVGSDNGEARKANFSVNEAMESCLKAVGEKQELANNVFHTGIRVPSSPEVRSNPSDANKTMVLYAVVFNLAVAHHLVAKWGNIEMPSAMQENFQRTAIEFYQMGLQMQQEISSCGMYTIAILNNLAHLYSTLGDAEKSAFYFSEMLSRIAALEEAIVGEYDAHASKLQQIASSAAAAA</sequence>
<dbReference type="InterPro" id="IPR011990">
    <property type="entry name" value="TPR-like_helical_dom_sf"/>
</dbReference>
<dbReference type="EMBL" id="CAKOGP040001714">
    <property type="protein sequence ID" value="CAJ1946764.1"/>
    <property type="molecule type" value="Genomic_DNA"/>
</dbReference>